<dbReference type="InterPro" id="IPR020557">
    <property type="entry name" value="Fumarate_lyase_CS"/>
</dbReference>
<evidence type="ECO:0000256" key="1">
    <source>
        <dbReference type="ARBA" id="ARBA00000985"/>
    </source>
</evidence>
<dbReference type="NCBIfam" id="TIGR00838">
    <property type="entry name" value="argH"/>
    <property type="match status" value="1"/>
</dbReference>
<name>A0A6J4VL59_9BACT</name>
<evidence type="ECO:0000256" key="5">
    <source>
        <dbReference type="HAMAP-Rule" id="MF_00006"/>
    </source>
</evidence>
<dbReference type="GO" id="GO:0042450">
    <property type="term" value="P:L-arginine biosynthetic process via ornithine"/>
    <property type="evidence" value="ECO:0007669"/>
    <property type="project" value="UniProtKB-UniRule"/>
</dbReference>
<dbReference type="InterPro" id="IPR000362">
    <property type="entry name" value="Fumarate_lyase_fam"/>
</dbReference>
<keyword evidence="5" id="KW-0028">Amino-acid biosynthesis</keyword>
<dbReference type="PANTHER" id="PTHR43814:SF1">
    <property type="entry name" value="ARGININOSUCCINATE LYASE"/>
    <property type="match status" value="1"/>
</dbReference>
<sequence>MSKDAPTKLWQKGYAVHPLIEEYLTGDVSFDNRLIEADVLGSIAHARMLGKIGLLTAEEVEALTKELARIVELAEAGQFTVTTADEDVHTKIENHLAATVGEAGKRIHTARSRNDQVLVDLRLFTRVELTALMGDLLDTVEALTDFAERGKAIPMPGYTHMQRAMLSSVGLWAAGFAEALLDDLQVLRVAYAINDQSPLGSAASYGVPFDIDRQYVADLLGFAKVQRNVLYAQAGRGKFEGLVVQALAQIMIDLSRLAQDVLLFTTSEYDFFRVAPEMTTGSSIMPQKHNLDVMEIMRGKARTVLAYQQQILETVAGLPSGYNTDFGETKSAFMRALDTVAASLRVLTVFMPGLEPREEQMRAACSPQLFATDHAYALVTSQEMPFRDAYRLIASQLDTLAPMDPHEQLQNRRHIGASGNLGLDETRAQIAAERATVAAQQEKIAAVKRALLTSEA</sequence>
<protein>
    <recommendedName>
        <fullName evidence="3 5">Argininosuccinate lyase</fullName>
        <shortName evidence="5">ASAL</shortName>
        <ecNumber evidence="3 5">4.3.2.1</ecNumber>
    </recommendedName>
    <alternativeName>
        <fullName evidence="5">Arginosuccinase</fullName>
    </alternativeName>
</protein>
<evidence type="ECO:0000256" key="3">
    <source>
        <dbReference type="ARBA" id="ARBA00012338"/>
    </source>
</evidence>
<accession>A0A6J4VL59</accession>
<dbReference type="EC" id="4.3.2.1" evidence="3 5"/>
<dbReference type="FunFam" id="1.20.200.10:FF:000015">
    <property type="entry name" value="argininosuccinate lyase isoform X2"/>
    <property type="match status" value="1"/>
</dbReference>
<evidence type="ECO:0000256" key="2">
    <source>
        <dbReference type="ARBA" id="ARBA00004941"/>
    </source>
</evidence>
<dbReference type="InterPro" id="IPR022761">
    <property type="entry name" value="Fumarate_lyase_N"/>
</dbReference>
<dbReference type="GO" id="GO:0004056">
    <property type="term" value="F:argininosuccinate lyase activity"/>
    <property type="evidence" value="ECO:0007669"/>
    <property type="project" value="UniProtKB-UniRule"/>
</dbReference>
<evidence type="ECO:0000259" key="6">
    <source>
        <dbReference type="Pfam" id="PF00206"/>
    </source>
</evidence>
<evidence type="ECO:0000256" key="4">
    <source>
        <dbReference type="ARBA" id="ARBA00022571"/>
    </source>
</evidence>
<dbReference type="PROSITE" id="PS00163">
    <property type="entry name" value="FUMARATE_LYASES"/>
    <property type="match status" value="1"/>
</dbReference>
<dbReference type="Pfam" id="PF00206">
    <property type="entry name" value="Lyase_1"/>
    <property type="match status" value="1"/>
</dbReference>
<comment type="subcellular location">
    <subcellularLocation>
        <location evidence="5">Cytoplasm</location>
    </subcellularLocation>
</comment>
<dbReference type="SUPFAM" id="SSF48557">
    <property type="entry name" value="L-aspartase-like"/>
    <property type="match status" value="1"/>
</dbReference>
<organism evidence="7">
    <name type="scientific">uncultured Thermomicrobiales bacterium</name>
    <dbReference type="NCBI Taxonomy" id="1645740"/>
    <lineage>
        <taxon>Bacteria</taxon>
        <taxon>Pseudomonadati</taxon>
        <taxon>Thermomicrobiota</taxon>
        <taxon>Thermomicrobia</taxon>
        <taxon>Thermomicrobiales</taxon>
        <taxon>environmental samples</taxon>
    </lineage>
</organism>
<dbReference type="InterPro" id="IPR008948">
    <property type="entry name" value="L-Aspartase-like"/>
</dbReference>
<comment type="catalytic activity">
    <reaction evidence="1 5">
        <text>2-(N(omega)-L-arginino)succinate = fumarate + L-arginine</text>
        <dbReference type="Rhea" id="RHEA:24020"/>
        <dbReference type="ChEBI" id="CHEBI:29806"/>
        <dbReference type="ChEBI" id="CHEBI:32682"/>
        <dbReference type="ChEBI" id="CHEBI:57472"/>
        <dbReference type="EC" id="4.3.2.1"/>
    </reaction>
</comment>
<dbReference type="AlphaFoldDB" id="A0A6J4VL59"/>
<dbReference type="PRINTS" id="PR00149">
    <property type="entry name" value="FUMRATELYASE"/>
</dbReference>
<keyword evidence="4 5" id="KW-0055">Arginine biosynthesis</keyword>
<comment type="similarity">
    <text evidence="5">Belongs to the lyase 1 family. Argininosuccinate lyase subfamily.</text>
</comment>
<keyword evidence="5" id="KW-0963">Cytoplasm</keyword>
<gene>
    <name evidence="5" type="primary">argH</name>
    <name evidence="7" type="ORF">AVDCRST_MAG18-3276</name>
</gene>
<dbReference type="GO" id="GO:0005829">
    <property type="term" value="C:cytosol"/>
    <property type="evidence" value="ECO:0007669"/>
    <property type="project" value="TreeGrafter"/>
</dbReference>
<dbReference type="HAMAP" id="MF_00006">
    <property type="entry name" value="Arg_succ_lyase"/>
    <property type="match status" value="1"/>
</dbReference>
<dbReference type="PANTHER" id="PTHR43814">
    <property type="entry name" value="ARGININOSUCCINATE LYASE"/>
    <property type="match status" value="1"/>
</dbReference>
<keyword evidence="5 7" id="KW-0456">Lyase</keyword>
<dbReference type="Gene3D" id="1.10.40.30">
    <property type="entry name" value="Fumarase/aspartase (C-terminal domain)"/>
    <property type="match status" value="1"/>
</dbReference>
<dbReference type="Gene3D" id="1.20.200.10">
    <property type="entry name" value="Fumarase/aspartase (Central domain)"/>
    <property type="match status" value="1"/>
</dbReference>
<dbReference type="CDD" id="cd01359">
    <property type="entry name" value="Argininosuccinate_lyase"/>
    <property type="match status" value="1"/>
</dbReference>
<dbReference type="InterPro" id="IPR024083">
    <property type="entry name" value="Fumarase/histidase_N"/>
</dbReference>
<dbReference type="UniPathway" id="UPA00068">
    <property type="reaction ID" value="UER00114"/>
</dbReference>
<proteinExistence type="inferred from homology"/>
<dbReference type="EMBL" id="CADCWN010000246">
    <property type="protein sequence ID" value="CAA9581973.1"/>
    <property type="molecule type" value="Genomic_DNA"/>
</dbReference>
<dbReference type="Gene3D" id="1.10.275.10">
    <property type="entry name" value="Fumarase/aspartase (N-terminal domain)"/>
    <property type="match status" value="1"/>
</dbReference>
<dbReference type="InterPro" id="IPR009049">
    <property type="entry name" value="Argininosuccinate_lyase"/>
</dbReference>
<reference evidence="7" key="1">
    <citation type="submission" date="2020-02" db="EMBL/GenBank/DDBJ databases">
        <authorList>
            <person name="Meier V. D."/>
        </authorList>
    </citation>
    <scope>NUCLEOTIDE SEQUENCE</scope>
    <source>
        <strain evidence="7">AVDCRST_MAG18</strain>
    </source>
</reference>
<evidence type="ECO:0000313" key="7">
    <source>
        <dbReference type="EMBL" id="CAA9581973.1"/>
    </source>
</evidence>
<feature type="domain" description="Fumarate lyase N-terminal" evidence="6">
    <location>
        <begin position="25"/>
        <end position="304"/>
    </location>
</feature>
<comment type="pathway">
    <text evidence="2 5">Amino-acid biosynthesis; L-arginine biosynthesis; L-arginine from L-ornithine and carbamoyl phosphate: step 3/3.</text>
</comment>
<dbReference type="PRINTS" id="PR00145">
    <property type="entry name" value="ARGSUCLYASE"/>
</dbReference>